<accession>A0ABM5P1Z8</accession>
<evidence type="ECO:0000313" key="1">
    <source>
        <dbReference type="EMBL" id="AHC40342.1"/>
    </source>
</evidence>
<reference evidence="1 2" key="1">
    <citation type="journal article" date="2014" name="Genome Announc.">
        <title>Complete Genome Sequence of Mycoplasma ovis Strain Michigan, a Hemoplasma of Sheep with Two Distinct 16S rRNA Genes.</title>
        <authorList>
            <person name="Deshuillers P.L."/>
            <person name="Santos A.P."/>
            <person name="do Nascimento N.C."/>
            <person name="Hampel J.A."/>
            <person name="Bergin I.L."/>
            <person name="Dyson M.C."/>
            <person name="Messick J.B."/>
        </authorList>
    </citation>
    <scope>NUCLEOTIDE SEQUENCE [LARGE SCALE GENOMIC DNA]</scope>
    <source>
        <strain evidence="1 2">Michigan</strain>
    </source>
</reference>
<evidence type="ECO:0000313" key="2">
    <source>
        <dbReference type="Proteomes" id="UP000018745"/>
    </source>
</evidence>
<protein>
    <submittedName>
        <fullName evidence="1">Uncharacterized protein</fullName>
    </submittedName>
</protein>
<sequence length="163" mass="19240">MQKVYEFYDALKIERDKLKDELKKHSDLPEEVLKAQKSGVPSAETIKDSLNKMDWQKDKIKVQKNHQSTHFFDSRGWGNWNSNPYKLFYGKESNWRSDIHKLNLNGMELHRLNSMGLVTKGPRAQKHIKEETEKAEKLKSKMYSHIELQVAHQLLRYMNSPKA</sequence>
<organism evidence="1 2">
    <name type="scientific">Mycoplasma ovis str. Michigan</name>
    <dbReference type="NCBI Taxonomy" id="1415773"/>
    <lineage>
        <taxon>Bacteria</taxon>
        <taxon>Bacillati</taxon>
        <taxon>Mycoplasmatota</taxon>
        <taxon>Mollicutes</taxon>
        <taxon>Mycoplasmataceae</taxon>
        <taxon>Mycoplasma</taxon>
    </lineage>
</organism>
<dbReference type="RefSeq" id="WP_024071276.1">
    <property type="nucleotide sequence ID" value="NC_023062.1"/>
</dbReference>
<dbReference type="Proteomes" id="UP000018745">
    <property type="component" value="Chromosome"/>
</dbReference>
<gene>
    <name evidence="1" type="ORF">OVS_02520</name>
</gene>
<proteinExistence type="predicted"/>
<dbReference type="EMBL" id="CP006935">
    <property type="protein sequence ID" value="AHC40342.1"/>
    <property type="molecule type" value="Genomic_DNA"/>
</dbReference>
<keyword evidence="2" id="KW-1185">Reference proteome</keyword>
<name>A0ABM5P1Z8_9MOLU</name>